<feature type="chain" id="PRO_5045871014" evidence="1">
    <location>
        <begin position="17"/>
        <end position="86"/>
    </location>
</feature>
<feature type="signal peptide" evidence="1">
    <location>
        <begin position="1"/>
        <end position="16"/>
    </location>
</feature>
<sequence>MKLCSIVLALAAGALAASTAPEDSASPDALSWYKRDSAVVDDIQGSASTDALSWYKRDSAAADSSQDAASTDALSWYKRHPDVADN</sequence>
<evidence type="ECO:0000256" key="1">
    <source>
        <dbReference type="SAM" id="SignalP"/>
    </source>
</evidence>
<name>A0ABR3WVJ1_9PEZI</name>
<gene>
    <name evidence="2" type="ORF">Daus18300_006316</name>
</gene>
<organism evidence="2 3">
    <name type="scientific">Diaporthe australafricana</name>
    <dbReference type="NCBI Taxonomy" id="127596"/>
    <lineage>
        <taxon>Eukaryota</taxon>
        <taxon>Fungi</taxon>
        <taxon>Dikarya</taxon>
        <taxon>Ascomycota</taxon>
        <taxon>Pezizomycotina</taxon>
        <taxon>Sordariomycetes</taxon>
        <taxon>Sordariomycetidae</taxon>
        <taxon>Diaporthales</taxon>
        <taxon>Diaporthaceae</taxon>
        <taxon>Diaporthe</taxon>
    </lineage>
</organism>
<comment type="caution">
    <text evidence="2">The sequence shown here is derived from an EMBL/GenBank/DDBJ whole genome shotgun (WGS) entry which is preliminary data.</text>
</comment>
<keyword evidence="3" id="KW-1185">Reference proteome</keyword>
<keyword evidence="1" id="KW-0732">Signal</keyword>
<evidence type="ECO:0000313" key="2">
    <source>
        <dbReference type="EMBL" id="KAL1867472.1"/>
    </source>
</evidence>
<reference evidence="2 3" key="1">
    <citation type="journal article" date="2024" name="IMA Fungus">
        <title>IMA Genome - F19 : A genome assembly and annotation guide to empower mycologists, including annotated draft genome sequences of Ceratocystis pirilliformis, Diaporthe australafricana, Fusarium ophioides, Paecilomyces lecythidis, and Sporothrix stenoceras.</title>
        <authorList>
            <person name="Aylward J."/>
            <person name="Wilson A.M."/>
            <person name="Visagie C.M."/>
            <person name="Spraker J."/>
            <person name="Barnes I."/>
            <person name="Buitendag C."/>
            <person name="Ceriani C."/>
            <person name="Del Mar Angel L."/>
            <person name="du Plessis D."/>
            <person name="Fuchs T."/>
            <person name="Gasser K."/>
            <person name="Kramer D."/>
            <person name="Li W."/>
            <person name="Munsamy K."/>
            <person name="Piso A."/>
            <person name="Price J.L."/>
            <person name="Sonnekus B."/>
            <person name="Thomas C."/>
            <person name="van der Nest A."/>
            <person name="van Dijk A."/>
            <person name="van Heerden A."/>
            <person name="van Vuuren N."/>
            <person name="Yilmaz N."/>
            <person name="Duong T.A."/>
            <person name="van der Merwe N.A."/>
            <person name="Wingfield M.J."/>
            <person name="Wingfield B.D."/>
        </authorList>
    </citation>
    <scope>NUCLEOTIDE SEQUENCE [LARGE SCALE GENOMIC DNA]</scope>
    <source>
        <strain evidence="2 3">CMW 18300</strain>
    </source>
</reference>
<accession>A0ABR3WVJ1</accession>
<protein>
    <submittedName>
        <fullName evidence="2">Uncharacterized protein</fullName>
    </submittedName>
</protein>
<proteinExistence type="predicted"/>
<dbReference type="Proteomes" id="UP001583177">
    <property type="component" value="Unassembled WGS sequence"/>
</dbReference>
<dbReference type="EMBL" id="JAWRVE010000050">
    <property type="protein sequence ID" value="KAL1867472.1"/>
    <property type="molecule type" value="Genomic_DNA"/>
</dbReference>
<evidence type="ECO:0000313" key="3">
    <source>
        <dbReference type="Proteomes" id="UP001583177"/>
    </source>
</evidence>